<dbReference type="RefSeq" id="WP_380078979.1">
    <property type="nucleotide sequence ID" value="NZ_JBHSGO010000180.1"/>
</dbReference>
<keyword evidence="6" id="KW-0997">Cell inner membrane</keyword>
<evidence type="ECO:0000256" key="5">
    <source>
        <dbReference type="ARBA" id="ARBA00022475"/>
    </source>
</evidence>
<protein>
    <recommendedName>
        <fullName evidence="4">non-specific protein-tyrosine kinase</fullName>
        <ecNumber evidence="4">2.7.10.2</ecNumber>
    </recommendedName>
</protein>
<feature type="domain" description="Polysaccharide chain length determinant N-terminal" evidence="17">
    <location>
        <begin position="11"/>
        <end position="105"/>
    </location>
</feature>
<gene>
    <name evidence="20" type="ORF">ACFO3G_06120</name>
</gene>
<feature type="domain" description="Tyrosine-protein kinase G-rich" evidence="19">
    <location>
        <begin position="443"/>
        <end position="519"/>
    </location>
</feature>
<dbReference type="InterPro" id="IPR003856">
    <property type="entry name" value="LPS_length_determ_N"/>
</dbReference>
<comment type="catalytic activity">
    <reaction evidence="15">
        <text>L-tyrosyl-[protein] + ATP = O-phospho-L-tyrosyl-[protein] + ADP + H(+)</text>
        <dbReference type="Rhea" id="RHEA:10596"/>
        <dbReference type="Rhea" id="RHEA-COMP:10136"/>
        <dbReference type="Rhea" id="RHEA-COMP:20101"/>
        <dbReference type="ChEBI" id="CHEBI:15378"/>
        <dbReference type="ChEBI" id="CHEBI:30616"/>
        <dbReference type="ChEBI" id="CHEBI:46858"/>
        <dbReference type="ChEBI" id="CHEBI:61978"/>
        <dbReference type="ChEBI" id="CHEBI:456216"/>
        <dbReference type="EC" id="2.7.10.2"/>
    </reaction>
</comment>
<feature type="transmembrane region" description="Helical" evidence="16">
    <location>
        <begin position="24"/>
        <end position="43"/>
    </location>
</feature>
<feature type="transmembrane region" description="Helical" evidence="16">
    <location>
        <begin position="498"/>
        <end position="518"/>
    </location>
</feature>
<keyword evidence="21" id="KW-1185">Reference proteome</keyword>
<dbReference type="PANTHER" id="PTHR32309">
    <property type="entry name" value="TYROSINE-PROTEIN KINASE"/>
    <property type="match status" value="1"/>
</dbReference>
<evidence type="ECO:0000256" key="12">
    <source>
        <dbReference type="ARBA" id="ARBA00022989"/>
    </source>
</evidence>
<dbReference type="EMBL" id="JBHSGO010000180">
    <property type="protein sequence ID" value="MFC4666171.1"/>
    <property type="molecule type" value="Genomic_DNA"/>
</dbReference>
<keyword evidence="8 16" id="KW-0812">Transmembrane</keyword>
<comment type="subcellular location">
    <subcellularLocation>
        <location evidence="1">Cell inner membrane</location>
        <topology evidence="1">Multi-pass membrane protein</topology>
    </subcellularLocation>
</comment>
<dbReference type="InterPro" id="IPR005702">
    <property type="entry name" value="Wzc-like_C"/>
</dbReference>
<keyword evidence="11" id="KW-0067">ATP-binding</keyword>
<evidence type="ECO:0000313" key="20">
    <source>
        <dbReference type="EMBL" id="MFC4666171.1"/>
    </source>
</evidence>
<organism evidence="20 21">
    <name type="scientific">Falsiporphyromonas endometrii</name>
    <dbReference type="NCBI Taxonomy" id="1387297"/>
    <lineage>
        <taxon>Bacteria</taxon>
        <taxon>Pseudomonadati</taxon>
        <taxon>Bacteroidota</taxon>
        <taxon>Bacteroidia</taxon>
        <taxon>Bacteroidales</taxon>
        <taxon>Porphyromonadaceae</taxon>
        <taxon>Falsiporphyromonas</taxon>
    </lineage>
</organism>
<dbReference type="NCBIfam" id="TIGR01007">
    <property type="entry name" value="eps_fam"/>
    <property type="match status" value="1"/>
</dbReference>
<evidence type="ECO:0000256" key="9">
    <source>
        <dbReference type="ARBA" id="ARBA00022741"/>
    </source>
</evidence>
<keyword evidence="14" id="KW-0829">Tyrosine-protein kinase</keyword>
<dbReference type="Pfam" id="PF13807">
    <property type="entry name" value="GNVR"/>
    <property type="match status" value="1"/>
</dbReference>
<dbReference type="Pfam" id="PF13614">
    <property type="entry name" value="AAA_31"/>
    <property type="match status" value="1"/>
</dbReference>
<evidence type="ECO:0000256" key="7">
    <source>
        <dbReference type="ARBA" id="ARBA00022679"/>
    </source>
</evidence>
<accession>A0ABV9K957</accession>
<dbReference type="EC" id="2.7.10.2" evidence="4"/>
<keyword evidence="13 16" id="KW-0472">Membrane</keyword>
<dbReference type="InterPro" id="IPR032807">
    <property type="entry name" value="GNVR"/>
</dbReference>
<comment type="similarity">
    <text evidence="3">Belongs to the etk/wzc family.</text>
</comment>
<evidence type="ECO:0000256" key="15">
    <source>
        <dbReference type="ARBA" id="ARBA00051245"/>
    </source>
</evidence>
<sequence>MMDEQKSEDLLSIQDLLSICISKWYWIAVSIVTALVVATLYILTTPPTYTRSASLLIKNDQKGNSGAGDLSSAFSDMGIFKSNSNVNNELLSIQSPSLMLEVVKRLHLETAYYENNLMYDKTLYGTNLPIYVKYNNMPDDASASFDIILDGNRCTLTNFVYDDNKRSIRNTDDIICNLDQETNTPIGKLSVCKSIFYNKKLDNETIIVKKSPTIAVTSLYNKALSVSLLNKDATVLSLSIKDNSVQRADDILNTLVSVYNENWIKDKNQLAIATSNFINERLSLIEKELGDVDKDISSFKSEHLLPDVQEASKMYMTTANDVNNQLVQLKTQQYISKYIKNYLVSDINNNKLLPQISGVNNQSIENQITDYNTKVLEYNNLMSNSSPSNPLVIDLNKAIIAMRGAIISSIDNQLININQQIKALEGSENEMKSKIAANPSQAKYLLSVERQQKVKEALYIYLLQKREENELTQAFTAYNTRVITPPMGLEIPTAPRKAIIFLAALIIGLIVPVALIYIHEITNNKLRGKADVESMKMPFVGEIPFVGKKKKTLIRRNLIINEEKKRLLVVKQGSRNMINEAFRIVRTNIEFMIGGSKSTNNVLMTTSINPSSGKTFITMNTAASFAIKGSKVILIDLDLRKPALSDTFNNVGYGIADYLSDKITNYQEVIQPHEYIDNLDLIRVGTIPPNPTELLYKDKLKNMIDELRSQYDYIFLDCPPIEIVADASIINKHVDMTLFIARAGLFDKRLLPMIDEFYTDRKYKNMALILNGTDIIGSKYGYNKYGYMQYGYGHKAYGYNVEEEDEE</sequence>
<evidence type="ECO:0000259" key="17">
    <source>
        <dbReference type="Pfam" id="PF02706"/>
    </source>
</evidence>
<dbReference type="InterPro" id="IPR025669">
    <property type="entry name" value="AAA_dom"/>
</dbReference>
<evidence type="ECO:0000256" key="10">
    <source>
        <dbReference type="ARBA" id="ARBA00022777"/>
    </source>
</evidence>
<evidence type="ECO:0000313" key="21">
    <source>
        <dbReference type="Proteomes" id="UP001596020"/>
    </source>
</evidence>
<evidence type="ECO:0000256" key="1">
    <source>
        <dbReference type="ARBA" id="ARBA00004429"/>
    </source>
</evidence>
<keyword evidence="12 16" id="KW-1133">Transmembrane helix</keyword>
<evidence type="ECO:0000256" key="13">
    <source>
        <dbReference type="ARBA" id="ARBA00023136"/>
    </source>
</evidence>
<evidence type="ECO:0000256" key="11">
    <source>
        <dbReference type="ARBA" id="ARBA00022840"/>
    </source>
</evidence>
<evidence type="ECO:0000256" key="14">
    <source>
        <dbReference type="ARBA" id="ARBA00023137"/>
    </source>
</evidence>
<dbReference type="InterPro" id="IPR027417">
    <property type="entry name" value="P-loop_NTPase"/>
</dbReference>
<reference evidence="21" key="1">
    <citation type="journal article" date="2019" name="Int. J. Syst. Evol. Microbiol.">
        <title>The Global Catalogue of Microorganisms (GCM) 10K type strain sequencing project: providing services to taxonomists for standard genome sequencing and annotation.</title>
        <authorList>
            <consortium name="The Broad Institute Genomics Platform"/>
            <consortium name="The Broad Institute Genome Sequencing Center for Infectious Disease"/>
            <person name="Wu L."/>
            <person name="Ma J."/>
        </authorList>
    </citation>
    <scope>NUCLEOTIDE SEQUENCE [LARGE SCALE GENOMIC DNA]</scope>
    <source>
        <strain evidence="21">CGMCC 4.7357</strain>
    </source>
</reference>
<evidence type="ECO:0000256" key="8">
    <source>
        <dbReference type="ARBA" id="ARBA00022692"/>
    </source>
</evidence>
<comment type="caution">
    <text evidence="20">The sequence shown here is derived from an EMBL/GenBank/DDBJ whole genome shotgun (WGS) entry which is preliminary data.</text>
</comment>
<dbReference type="Proteomes" id="UP001596020">
    <property type="component" value="Unassembled WGS sequence"/>
</dbReference>
<keyword evidence="5" id="KW-1003">Cell membrane</keyword>
<keyword evidence="7" id="KW-0808">Transferase</keyword>
<evidence type="ECO:0000256" key="6">
    <source>
        <dbReference type="ARBA" id="ARBA00022519"/>
    </source>
</evidence>
<proteinExistence type="inferred from homology"/>
<evidence type="ECO:0000259" key="19">
    <source>
        <dbReference type="Pfam" id="PF13807"/>
    </source>
</evidence>
<evidence type="ECO:0000256" key="4">
    <source>
        <dbReference type="ARBA" id="ARBA00011903"/>
    </source>
</evidence>
<comment type="similarity">
    <text evidence="2">Belongs to the CpsD/CapB family.</text>
</comment>
<evidence type="ECO:0000256" key="2">
    <source>
        <dbReference type="ARBA" id="ARBA00007316"/>
    </source>
</evidence>
<dbReference type="CDD" id="cd05387">
    <property type="entry name" value="BY-kinase"/>
    <property type="match status" value="1"/>
</dbReference>
<dbReference type="Gene3D" id="3.40.50.300">
    <property type="entry name" value="P-loop containing nucleotide triphosphate hydrolases"/>
    <property type="match status" value="1"/>
</dbReference>
<evidence type="ECO:0000259" key="18">
    <source>
        <dbReference type="Pfam" id="PF13614"/>
    </source>
</evidence>
<name>A0ABV9K957_9PORP</name>
<evidence type="ECO:0000256" key="3">
    <source>
        <dbReference type="ARBA" id="ARBA00008883"/>
    </source>
</evidence>
<keyword evidence="9" id="KW-0547">Nucleotide-binding</keyword>
<dbReference type="Pfam" id="PF02706">
    <property type="entry name" value="Wzz"/>
    <property type="match status" value="1"/>
</dbReference>
<feature type="domain" description="AAA" evidence="18">
    <location>
        <begin position="612"/>
        <end position="721"/>
    </location>
</feature>
<dbReference type="SUPFAM" id="SSF52540">
    <property type="entry name" value="P-loop containing nucleoside triphosphate hydrolases"/>
    <property type="match status" value="1"/>
</dbReference>
<dbReference type="PANTHER" id="PTHR32309:SF13">
    <property type="entry name" value="FERRIC ENTEROBACTIN TRANSPORT PROTEIN FEPE"/>
    <property type="match status" value="1"/>
</dbReference>
<evidence type="ECO:0000256" key="16">
    <source>
        <dbReference type="SAM" id="Phobius"/>
    </source>
</evidence>
<keyword evidence="10" id="KW-0418">Kinase</keyword>
<dbReference type="InterPro" id="IPR050445">
    <property type="entry name" value="Bact_polysacc_biosynth/exp"/>
</dbReference>